<protein>
    <submittedName>
        <fullName evidence="2">Uncharacterized protein</fullName>
    </submittedName>
</protein>
<evidence type="ECO:0000256" key="1">
    <source>
        <dbReference type="SAM" id="MobiDB-lite"/>
    </source>
</evidence>
<evidence type="ECO:0000313" key="2">
    <source>
        <dbReference type="EMBL" id="GBL81843.1"/>
    </source>
</evidence>
<feature type="compositionally biased region" description="Basic and acidic residues" evidence="1">
    <location>
        <begin position="31"/>
        <end position="59"/>
    </location>
</feature>
<reference evidence="2 3" key="1">
    <citation type="journal article" date="2019" name="Sci. Rep.">
        <title>Orb-weaving spider Araneus ventricosus genome elucidates the spidroin gene catalogue.</title>
        <authorList>
            <person name="Kono N."/>
            <person name="Nakamura H."/>
            <person name="Ohtoshi R."/>
            <person name="Moran D.A.P."/>
            <person name="Shinohara A."/>
            <person name="Yoshida Y."/>
            <person name="Fujiwara M."/>
            <person name="Mori M."/>
            <person name="Tomita M."/>
            <person name="Arakawa K."/>
        </authorList>
    </citation>
    <scope>NUCLEOTIDE SEQUENCE [LARGE SCALE GENOMIC DNA]</scope>
</reference>
<name>A0A4Y2APT6_ARAVE</name>
<feature type="region of interest" description="Disordered" evidence="1">
    <location>
        <begin position="1"/>
        <end position="59"/>
    </location>
</feature>
<dbReference type="Proteomes" id="UP000499080">
    <property type="component" value="Unassembled WGS sequence"/>
</dbReference>
<dbReference type="EMBL" id="BGPR01157188">
    <property type="protein sequence ID" value="GBL81843.1"/>
    <property type="molecule type" value="Genomic_DNA"/>
</dbReference>
<accession>A0A4Y2APT6</accession>
<evidence type="ECO:0000313" key="3">
    <source>
        <dbReference type="Proteomes" id="UP000499080"/>
    </source>
</evidence>
<gene>
    <name evidence="2" type="ORF">AVEN_175586_1</name>
</gene>
<keyword evidence="3" id="KW-1185">Reference proteome</keyword>
<comment type="caution">
    <text evidence="2">The sequence shown here is derived from an EMBL/GenBank/DDBJ whole genome shotgun (WGS) entry which is preliminary data.</text>
</comment>
<proteinExistence type="predicted"/>
<dbReference type="AlphaFoldDB" id="A0A4Y2APT6"/>
<sequence>MQHSLPLEVEEQKKQYSTGDSTALLYGVQKQETKKNEGPHLSPEKQDPKTNRQQQLEKK</sequence>
<feature type="non-terminal residue" evidence="2">
    <location>
        <position position="59"/>
    </location>
</feature>
<organism evidence="2 3">
    <name type="scientific">Araneus ventricosus</name>
    <name type="common">Orbweaver spider</name>
    <name type="synonym">Epeira ventricosa</name>
    <dbReference type="NCBI Taxonomy" id="182803"/>
    <lineage>
        <taxon>Eukaryota</taxon>
        <taxon>Metazoa</taxon>
        <taxon>Ecdysozoa</taxon>
        <taxon>Arthropoda</taxon>
        <taxon>Chelicerata</taxon>
        <taxon>Arachnida</taxon>
        <taxon>Araneae</taxon>
        <taxon>Araneomorphae</taxon>
        <taxon>Entelegynae</taxon>
        <taxon>Araneoidea</taxon>
        <taxon>Araneidae</taxon>
        <taxon>Araneus</taxon>
    </lineage>
</organism>